<evidence type="ECO:0000313" key="3">
    <source>
        <dbReference type="Proteomes" id="UP001501747"/>
    </source>
</evidence>
<dbReference type="Proteomes" id="UP001501747">
    <property type="component" value="Unassembled WGS sequence"/>
</dbReference>
<accession>A0ABP7TBH6</accession>
<sequence>MPVPEDGVSRPHAETPSTRAGRIVAIRPPTVTTPPGACPTLPLMVVPKPEFRQRVRELTEGRWQEPVVVAFLDDVKPGFDVPGRRKDGTLKGRKLIRRFFWNIARGTVGGVVNAFLVMGSGEWGSVFGRDGSVTGPENAQALGLVDAARSAKSPWLVVSASHVAVVDTGHSFADPASGPPPTVLWHETAPLAPKVIMPRQRIRWRDGSEFQFHLSFEEAALLRRER</sequence>
<reference evidence="3" key="1">
    <citation type="journal article" date="2019" name="Int. J. Syst. Evol. Microbiol.">
        <title>The Global Catalogue of Microorganisms (GCM) 10K type strain sequencing project: providing services to taxonomists for standard genome sequencing and annotation.</title>
        <authorList>
            <consortium name="The Broad Institute Genomics Platform"/>
            <consortium name="The Broad Institute Genome Sequencing Center for Infectious Disease"/>
            <person name="Wu L."/>
            <person name="Ma J."/>
        </authorList>
    </citation>
    <scope>NUCLEOTIDE SEQUENCE [LARGE SCALE GENOMIC DNA]</scope>
    <source>
        <strain evidence="3">JCM 17342</strain>
    </source>
</reference>
<evidence type="ECO:0000313" key="2">
    <source>
        <dbReference type="EMBL" id="GAA4023630.1"/>
    </source>
</evidence>
<comment type="caution">
    <text evidence="2">The sequence shown here is derived from an EMBL/GenBank/DDBJ whole genome shotgun (WGS) entry which is preliminary data.</text>
</comment>
<proteinExistence type="predicted"/>
<keyword evidence="3" id="KW-1185">Reference proteome</keyword>
<evidence type="ECO:0008006" key="4">
    <source>
        <dbReference type="Google" id="ProtNLM"/>
    </source>
</evidence>
<protein>
    <recommendedName>
        <fullName evidence="4">Schlafen AlbA-2 domain-containing protein</fullName>
    </recommendedName>
</protein>
<name>A0ABP7TBH6_9PSEU</name>
<gene>
    <name evidence="2" type="ORF">GCM10022247_55030</name>
</gene>
<feature type="region of interest" description="Disordered" evidence="1">
    <location>
        <begin position="1"/>
        <end position="22"/>
    </location>
</feature>
<organism evidence="2 3">
    <name type="scientific">Allokutzneria multivorans</name>
    <dbReference type="NCBI Taxonomy" id="1142134"/>
    <lineage>
        <taxon>Bacteria</taxon>
        <taxon>Bacillati</taxon>
        <taxon>Actinomycetota</taxon>
        <taxon>Actinomycetes</taxon>
        <taxon>Pseudonocardiales</taxon>
        <taxon>Pseudonocardiaceae</taxon>
        <taxon>Allokutzneria</taxon>
    </lineage>
</organism>
<evidence type="ECO:0000256" key="1">
    <source>
        <dbReference type="SAM" id="MobiDB-lite"/>
    </source>
</evidence>
<dbReference type="EMBL" id="BAABAL010000018">
    <property type="protein sequence ID" value="GAA4023630.1"/>
    <property type="molecule type" value="Genomic_DNA"/>
</dbReference>